<feature type="transmembrane region" description="Helical" evidence="3">
    <location>
        <begin position="474"/>
        <end position="497"/>
    </location>
</feature>
<protein>
    <submittedName>
        <fullName evidence="5">Aste57867_13641 protein</fullName>
    </submittedName>
</protein>
<dbReference type="PANTHER" id="PTHR48051">
    <property type="match status" value="1"/>
</dbReference>
<feature type="transmembrane region" description="Helical" evidence="3">
    <location>
        <begin position="326"/>
        <end position="353"/>
    </location>
</feature>
<feature type="transmembrane region" description="Helical" evidence="3">
    <location>
        <begin position="34"/>
        <end position="59"/>
    </location>
</feature>
<accession>A0A485KYN5</accession>
<feature type="transmembrane region" description="Helical" evidence="3">
    <location>
        <begin position="285"/>
        <end position="306"/>
    </location>
</feature>
<dbReference type="AlphaFoldDB" id="A0A485KYN5"/>
<name>A0A485KYN5_9STRA</name>
<evidence type="ECO:0000313" key="4">
    <source>
        <dbReference type="EMBL" id="KAF0695601.1"/>
    </source>
</evidence>
<proteinExistence type="predicted"/>
<dbReference type="OrthoDB" id="40118at2759"/>
<keyword evidence="2" id="KW-0677">Repeat</keyword>
<keyword evidence="1" id="KW-0433">Leucine-rich repeat</keyword>
<organism evidence="5 6">
    <name type="scientific">Aphanomyces stellatus</name>
    <dbReference type="NCBI Taxonomy" id="120398"/>
    <lineage>
        <taxon>Eukaryota</taxon>
        <taxon>Sar</taxon>
        <taxon>Stramenopiles</taxon>
        <taxon>Oomycota</taxon>
        <taxon>Saprolegniomycetes</taxon>
        <taxon>Saprolegniales</taxon>
        <taxon>Verrucalvaceae</taxon>
        <taxon>Aphanomyces</taxon>
    </lineage>
</organism>
<keyword evidence="3" id="KW-1133">Transmembrane helix</keyword>
<evidence type="ECO:0000313" key="6">
    <source>
        <dbReference type="Proteomes" id="UP000332933"/>
    </source>
</evidence>
<feature type="transmembrane region" description="Helical" evidence="3">
    <location>
        <begin position="65"/>
        <end position="86"/>
    </location>
</feature>
<dbReference type="Proteomes" id="UP000332933">
    <property type="component" value="Unassembled WGS sequence"/>
</dbReference>
<reference evidence="4" key="2">
    <citation type="submission" date="2019-06" db="EMBL/GenBank/DDBJ databases">
        <title>Genomics analysis of Aphanomyces spp. identifies a new class of oomycete effector associated with host adaptation.</title>
        <authorList>
            <person name="Gaulin E."/>
        </authorList>
    </citation>
    <scope>NUCLEOTIDE SEQUENCE</scope>
    <source>
        <strain evidence="4">CBS 578.67</strain>
    </source>
</reference>
<dbReference type="GO" id="GO:0005737">
    <property type="term" value="C:cytoplasm"/>
    <property type="evidence" value="ECO:0007669"/>
    <property type="project" value="TreeGrafter"/>
</dbReference>
<dbReference type="InterPro" id="IPR032675">
    <property type="entry name" value="LRR_dom_sf"/>
</dbReference>
<dbReference type="Gene3D" id="3.80.10.10">
    <property type="entry name" value="Ribonuclease Inhibitor"/>
    <property type="match status" value="1"/>
</dbReference>
<evidence type="ECO:0000256" key="2">
    <source>
        <dbReference type="ARBA" id="ARBA00022737"/>
    </source>
</evidence>
<dbReference type="SUPFAM" id="SSF52058">
    <property type="entry name" value="L domain-like"/>
    <property type="match status" value="1"/>
</dbReference>
<evidence type="ECO:0000313" key="5">
    <source>
        <dbReference type="EMBL" id="VFT90478.1"/>
    </source>
</evidence>
<dbReference type="PANTHER" id="PTHR48051:SF1">
    <property type="entry name" value="RAS SUPPRESSOR PROTEIN 1"/>
    <property type="match status" value="1"/>
</dbReference>
<dbReference type="InterPro" id="IPR050216">
    <property type="entry name" value="LRR_domain-containing"/>
</dbReference>
<keyword evidence="3" id="KW-0812">Transmembrane</keyword>
<keyword evidence="6" id="KW-1185">Reference proteome</keyword>
<evidence type="ECO:0000256" key="1">
    <source>
        <dbReference type="ARBA" id="ARBA00022614"/>
    </source>
</evidence>
<evidence type="ECO:0000256" key="3">
    <source>
        <dbReference type="SAM" id="Phobius"/>
    </source>
</evidence>
<reference evidence="5 6" key="1">
    <citation type="submission" date="2019-03" db="EMBL/GenBank/DDBJ databases">
        <authorList>
            <person name="Gaulin E."/>
            <person name="Dumas B."/>
        </authorList>
    </citation>
    <scope>NUCLEOTIDE SEQUENCE [LARGE SCALE GENOMIC DNA]</scope>
    <source>
        <strain evidence="5">CBS 568.67</strain>
    </source>
</reference>
<keyword evidence="3" id="KW-0472">Membrane</keyword>
<dbReference type="EMBL" id="CAADRA010005487">
    <property type="protein sequence ID" value="VFT90478.1"/>
    <property type="molecule type" value="Genomic_DNA"/>
</dbReference>
<dbReference type="EMBL" id="VJMH01005466">
    <property type="protein sequence ID" value="KAF0695601.1"/>
    <property type="molecule type" value="Genomic_DNA"/>
</dbReference>
<sequence>MEQMLVARRSQVLPTASPASTLPLPPIRKLRIGVLDVISVLSIVYCVLMAIMHLGLSLFPYLVRFFGMLNPVITAVVFSLCAVLHIRTWLHMLHARHHVNKTAAHLRKLSTLAATAAPRRHSNSIRLSGIAPSLHHPLTRPATDLDVLHDDVSRALHAARVSSLDAPTSMQTQATVAGLMIQETALRVRIKLEKIYATYWGRHGIFSRRGLHYELRLLARECVVVPVQFIRGYNVSTRIHSSLNLTYGLVLGLHCVVVLPWVTWNLHLFRSHLDMEPLRKRRVRVGLVIILFDLVLGVVLPVSLALPVLYDLVLDPKITTDQTWDIYAISVLKSIMIITPVDMLAAVVPLLLLAWTVQNVHSSNVEGFLQDQLAASKAPTRRRKQRFRSVARAAIGLFKAKARTIVKRAPQLPHQSKSLLDSFTLANLQPSAFASTWPRPAVMRNSWLDPLPPLASLAAPSTDLVSSAWLQRRFVFFGLCSCLSVAWGGLIVTRSYFTTACYQDTPPPFVTCTVQLYPWHVVPLVHQVCQCQILHVDCAALAPDVILEQSDAYLATRATTFLNHFTMENCPLHAPRQIPTSVARFTELYFLRFFNCSLEATDITLDLSLFPRVLFVSFYNNNIQDIPPAFKQLPPLALGFSLDYNNLSHATFPPWIATAWGSLTQIYLRRTNMTSFPPAFLGLEWITVFDLTSNAISQLPPLPATSSYWTHLAELRLANNSLETVPPAILAIPTLKILTLGGNRLTQCPAASHVMTMYTLTGNPCCGTTTDVSCAPMCDPACDSIIITANDCYAECNSSACKAANAAATCLSQLPS</sequence>
<gene>
    <name evidence="5" type="primary">Aste57867_13641</name>
    <name evidence="4" type="ORF">As57867_013591</name>
    <name evidence="5" type="ORF">ASTE57867_13641</name>
</gene>